<dbReference type="GO" id="GO:0005615">
    <property type="term" value="C:extracellular space"/>
    <property type="evidence" value="ECO:0007669"/>
    <property type="project" value="InterPro"/>
</dbReference>
<evidence type="ECO:0000313" key="10">
    <source>
        <dbReference type="EMBL" id="CAH1786916.1"/>
    </source>
</evidence>
<dbReference type="Proteomes" id="UP000749559">
    <property type="component" value="Unassembled WGS sequence"/>
</dbReference>
<keyword evidence="7" id="KW-0732">Signal</keyword>
<gene>
    <name evidence="10" type="ORF">OFUS_LOCUS12717</name>
</gene>
<dbReference type="GO" id="GO:0046872">
    <property type="term" value="F:metal ion binding"/>
    <property type="evidence" value="ECO:0007669"/>
    <property type="project" value="UniProtKB-KW"/>
</dbReference>
<dbReference type="CDD" id="cd01321">
    <property type="entry name" value="ADGF"/>
    <property type="match status" value="1"/>
</dbReference>
<evidence type="ECO:0000256" key="7">
    <source>
        <dbReference type="ARBA" id="ARBA00022729"/>
    </source>
</evidence>
<evidence type="ECO:0000313" key="11">
    <source>
        <dbReference type="Proteomes" id="UP000749559"/>
    </source>
</evidence>
<dbReference type="GO" id="GO:0004000">
    <property type="term" value="F:adenosine deaminase activity"/>
    <property type="evidence" value="ECO:0007669"/>
    <property type="project" value="InterPro"/>
</dbReference>
<evidence type="ECO:0000256" key="6">
    <source>
        <dbReference type="ARBA" id="ARBA00022723"/>
    </source>
</evidence>
<reference evidence="10" key="1">
    <citation type="submission" date="2022-03" db="EMBL/GenBank/DDBJ databases">
        <authorList>
            <person name="Martin C."/>
        </authorList>
    </citation>
    <scope>NUCLEOTIDE SEQUENCE</scope>
</reference>
<evidence type="ECO:0000256" key="3">
    <source>
        <dbReference type="ARBA" id="ARBA00006083"/>
    </source>
</evidence>
<protein>
    <recommendedName>
        <fullName evidence="4">adenosine deaminase</fullName>
        <ecNumber evidence="4">3.5.4.4</ecNumber>
    </recommendedName>
</protein>
<name>A0A8J1U151_OWEFU</name>
<keyword evidence="8" id="KW-0378">Hydrolase</keyword>
<dbReference type="SUPFAM" id="SSF51556">
    <property type="entry name" value="Metallo-dependent hydrolases"/>
    <property type="match status" value="1"/>
</dbReference>
<organism evidence="10 11">
    <name type="scientific">Owenia fusiformis</name>
    <name type="common">Polychaete worm</name>
    <dbReference type="NCBI Taxonomy" id="6347"/>
    <lineage>
        <taxon>Eukaryota</taxon>
        <taxon>Metazoa</taxon>
        <taxon>Spiralia</taxon>
        <taxon>Lophotrochozoa</taxon>
        <taxon>Annelida</taxon>
        <taxon>Polychaeta</taxon>
        <taxon>Sedentaria</taxon>
        <taxon>Canalipalpata</taxon>
        <taxon>Sabellida</taxon>
        <taxon>Oweniida</taxon>
        <taxon>Oweniidae</taxon>
        <taxon>Owenia</taxon>
    </lineage>
</organism>
<evidence type="ECO:0000256" key="2">
    <source>
        <dbReference type="ARBA" id="ARBA00004613"/>
    </source>
</evidence>
<dbReference type="PANTHER" id="PTHR11409">
    <property type="entry name" value="ADENOSINE DEAMINASE"/>
    <property type="match status" value="1"/>
</dbReference>
<dbReference type="AlphaFoldDB" id="A0A8J1U151"/>
<evidence type="ECO:0000256" key="8">
    <source>
        <dbReference type="ARBA" id="ARBA00022801"/>
    </source>
</evidence>
<evidence type="ECO:0000256" key="1">
    <source>
        <dbReference type="ARBA" id="ARBA00001947"/>
    </source>
</evidence>
<sequence>MSQNAHVFLTTMCLSVAIYIIQTYAIDKGTYLKHREAILNKERMEITGGEIALSADESKVNQILMTFKIKEIEYGKQNNLFPPAMHFFKAKPLIEKSDVFRIIKAMPKGAALHLHDVSLCDIDWLIKNASYLPHVYVCQEEGASMRLHYFDKPATDCYWTPLKDWRSKYGKDVVDQWLLGNMTLLVDDPVKAYPNIDAVWKKFLDTLGVADGLIFYAPIYKAYYYQALQEFYDDNVQYIEVRTLLSNVYELNGTIHDKEWVLKAYIDTLHQFMKDHPDFSGSKTIYSNTRFIEPSAVQDDINLSIKFRNKYPDHFAGYDLVGQEDPGFPLTYYLDQLLSPSQMSPPVDLPYFFHAGETDWYGTAVDINIIDALLLNTSRIGHGYAINKHPEALRMARESNTPIEVNPISNQVLGLVTDLRNHPASSLMGEGFPMVISSDDPGVWGARALSYDFYEAFMGLGGEFADLKTLKKLAIDSLHYSAMNLAEKQDAMRLWQKKWDMFIQSMLQEYGNLIK</sequence>
<dbReference type="Gene3D" id="3.20.20.140">
    <property type="entry name" value="Metal-dependent hydrolases"/>
    <property type="match status" value="1"/>
</dbReference>
<evidence type="ECO:0000256" key="5">
    <source>
        <dbReference type="ARBA" id="ARBA00022525"/>
    </source>
</evidence>
<dbReference type="InterPro" id="IPR013659">
    <property type="entry name" value="A_deaminase_N"/>
</dbReference>
<evidence type="ECO:0000256" key="4">
    <source>
        <dbReference type="ARBA" id="ARBA00012784"/>
    </source>
</evidence>
<dbReference type="InterPro" id="IPR006331">
    <property type="entry name" value="ADGF"/>
</dbReference>
<evidence type="ECO:0000256" key="9">
    <source>
        <dbReference type="ARBA" id="ARBA00047764"/>
    </source>
</evidence>
<comment type="caution">
    <text evidence="10">The sequence shown here is derived from an EMBL/GenBank/DDBJ whole genome shotgun (WGS) entry which is preliminary data.</text>
</comment>
<keyword evidence="5" id="KW-0964">Secreted</keyword>
<dbReference type="InterPro" id="IPR001365">
    <property type="entry name" value="A_deaminase_dom"/>
</dbReference>
<dbReference type="InterPro" id="IPR032466">
    <property type="entry name" value="Metal_Hydrolase"/>
</dbReference>
<dbReference type="GO" id="GO:0046103">
    <property type="term" value="P:inosine biosynthetic process"/>
    <property type="evidence" value="ECO:0007669"/>
    <property type="project" value="TreeGrafter"/>
</dbReference>
<dbReference type="Pfam" id="PF00962">
    <property type="entry name" value="A_deaminase"/>
    <property type="match status" value="1"/>
</dbReference>
<keyword evidence="6" id="KW-0479">Metal-binding</keyword>
<proteinExistence type="inferred from homology"/>
<dbReference type="EMBL" id="CAIIXF020000006">
    <property type="protein sequence ID" value="CAH1786916.1"/>
    <property type="molecule type" value="Genomic_DNA"/>
</dbReference>
<comment type="cofactor">
    <cofactor evidence="1">
        <name>Zn(2+)</name>
        <dbReference type="ChEBI" id="CHEBI:29105"/>
    </cofactor>
</comment>
<dbReference type="OrthoDB" id="7202371at2759"/>
<dbReference type="GO" id="GO:0006154">
    <property type="term" value="P:adenosine catabolic process"/>
    <property type="evidence" value="ECO:0007669"/>
    <property type="project" value="InterPro"/>
</dbReference>
<dbReference type="PANTHER" id="PTHR11409:SF39">
    <property type="entry name" value="ADENOSINE DEAMINASE 2"/>
    <property type="match status" value="1"/>
</dbReference>
<dbReference type="EC" id="3.5.4.4" evidence="4"/>
<dbReference type="FunFam" id="3.20.20.140:FF:000017">
    <property type="entry name" value="Adenosine deaminase 2"/>
    <property type="match status" value="1"/>
</dbReference>
<comment type="subcellular location">
    <subcellularLocation>
        <location evidence="2">Secreted</location>
    </subcellularLocation>
</comment>
<dbReference type="NCBIfam" id="TIGR01431">
    <property type="entry name" value="adm_rel"/>
    <property type="match status" value="1"/>
</dbReference>
<comment type="similarity">
    <text evidence="3">Belongs to the metallo-dependent hydrolases superfamily. Adenosine and AMP deaminases family. ADGF subfamily.</text>
</comment>
<dbReference type="InterPro" id="IPR006330">
    <property type="entry name" value="Ado/ade_deaminase"/>
</dbReference>
<keyword evidence="11" id="KW-1185">Reference proteome</keyword>
<dbReference type="Pfam" id="PF08451">
    <property type="entry name" value="A_deaminase_N"/>
    <property type="match status" value="1"/>
</dbReference>
<accession>A0A8J1U151</accession>
<comment type="catalytic activity">
    <reaction evidence="9">
        <text>adenosine + H2O + H(+) = inosine + NH4(+)</text>
        <dbReference type="Rhea" id="RHEA:24408"/>
        <dbReference type="ChEBI" id="CHEBI:15377"/>
        <dbReference type="ChEBI" id="CHEBI:15378"/>
        <dbReference type="ChEBI" id="CHEBI:16335"/>
        <dbReference type="ChEBI" id="CHEBI:17596"/>
        <dbReference type="ChEBI" id="CHEBI:28938"/>
        <dbReference type="EC" id="3.5.4.4"/>
    </reaction>
</comment>